<dbReference type="InterPro" id="IPR010585">
    <property type="entry name" value="DNA_repair_prot_XRCC4"/>
</dbReference>
<dbReference type="Pfam" id="PF06632">
    <property type="entry name" value="XRCC4"/>
    <property type="match status" value="1"/>
</dbReference>
<dbReference type="AlphaFoldDB" id="A0A5N4B4H2"/>
<dbReference type="GO" id="GO:0032807">
    <property type="term" value="C:DNA ligase IV complex"/>
    <property type="evidence" value="ECO:0007669"/>
    <property type="project" value="TreeGrafter"/>
</dbReference>
<evidence type="ECO:0000259" key="2">
    <source>
        <dbReference type="Pfam" id="PF06632"/>
    </source>
</evidence>
<organism evidence="3 4">
    <name type="scientific">Photinus pyralis</name>
    <name type="common">Common eastern firefly</name>
    <name type="synonym">Lampyris pyralis</name>
    <dbReference type="NCBI Taxonomy" id="7054"/>
    <lineage>
        <taxon>Eukaryota</taxon>
        <taxon>Metazoa</taxon>
        <taxon>Ecdysozoa</taxon>
        <taxon>Arthropoda</taxon>
        <taxon>Hexapoda</taxon>
        <taxon>Insecta</taxon>
        <taxon>Pterygota</taxon>
        <taxon>Neoptera</taxon>
        <taxon>Endopterygota</taxon>
        <taxon>Coleoptera</taxon>
        <taxon>Polyphaga</taxon>
        <taxon>Elateriformia</taxon>
        <taxon>Elateroidea</taxon>
        <taxon>Lampyridae</taxon>
        <taxon>Lampyrinae</taxon>
        <taxon>Photinus</taxon>
    </lineage>
</organism>
<dbReference type="Gene3D" id="1.20.5.370">
    <property type="match status" value="1"/>
</dbReference>
<dbReference type="InParanoid" id="A0A5N4B4H2"/>
<dbReference type="GO" id="GO:0006303">
    <property type="term" value="P:double-strand break repair via nonhomologous end joining"/>
    <property type="evidence" value="ECO:0007669"/>
    <property type="project" value="TreeGrafter"/>
</dbReference>
<gene>
    <name evidence="3" type="ORF">PPYR_01489</name>
</gene>
<dbReference type="InterPro" id="IPR014751">
    <property type="entry name" value="XRCC4-like_C"/>
</dbReference>
<dbReference type="GO" id="GO:0010165">
    <property type="term" value="P:response to X-ray"/>
    <property type="evidence" value="ECO:0007669"/>
    <property type="project" value="TreeGrafter"/>
</dbReference>
<proteinExistence type="predicted"/>
<keyword evidence="4" id="KW-1185">Reference proteome</keyword>
<dbReference type="PANTHER" id="PTHR28559:SF1">
    <property type="entry name" value="DNA REPAIR PROTEIN XRCC4"/>
    <property type="match status" value="1"/>
</dbReference>
<feature type="region of interest" description="Disordered" evidence="1">
    <location>
        <begin position="291"/>
        <end position="325"/>
    </location>
</feature>
<dbReference type="SUPFAM" id="SSF58022">
    <property type="entry name" value="XRCC4, C-terminal oligomerization domain"/>
    <property type="match status" value="1"/>
</dbReference>
<evidence type="ECO:0000313" key="3">
    <source>
        <dbReference type="EMBL" id="KAB0804519.1"/>
    </source>
</evidence>
<comment type="caution">
    <text evidence="3">The sequence shown here is derived from an EMBL/GenBank/DDBJ whole genome shotgun (WGS) entry which is preliminary data.</text>
</comment>
<dbReference type="Proteomes" id="UP000327044">
    <property type="component" value="Unassembled WGS sequence"/>
</dbReference>
<sequence>MDDSEQFTKFRNEDNTKVFRVATEWNDPSFKLSVLVQSSAWIATITENHINDLAEQHEIGPNVYFGNLKRYFCHDQSNITVDVKDKQFILYRSTSNEKLRIKYFFVNLEKISYENAVGLFIDSLVAKYNGALSCIDTMQAEKIEAITQKLLLEKRCEEFAELKRKSDLQMYSAFTLVLNEKKHRIRFLTELLDCPNKKVVVTNKNEELRGNSKFVNGRKQEVLSDSESNKSVEYNTDDEKPPLPNDFECKPSTSKGDYDFLGGDSPPPLLPKRVKIDPSIAQDVNKIVSHHAAPKVKTTPVEAETTPMSDDDESNFNTQELLDRM</sequence>
<dbReference type="InterPro" id="IPR053961">
    <property type="entry name" value="XRCC4_N"/>
</dbReference>
<name>A0A5N4B4H2_PHOPY</name>
<reference evidence="3 4" key="1">
    <citation type="journal article" date="2018" name="Elife">
        <title>Firefly genomes illuminate parallel origins of bioluminescence in beetles.</title>
        <authorList>
            <person name="Fallon T.R."/>
            <person name="Lower S.E."/>
            <person name="Chang C.H."/>
            <person name="Bessho-Uehara M."/>
            <person name="Martin G.J."/>
            <person name="Bewick A.J."/>
            <person name="Behringer M."/>
            <person name="Debat H.J."/>
            <person name="Wong I."/>
            <person name="Day J.C."/>
            <person name="Suvorov A."/>
            <person name="Silva C.J."/>
            <person name="Stanger-Hall K.F."/>
            <person name="Hall D.W."/>
            <person name="Schmitz R.J."/>
            <person name="Nelson D.R."/>
            <person name="Lewis S.M."/>
            <person name="Shigenobu S."/>
            <person name="Bybee S.M."/>
            <person name="Larracuente A.M."/>
            <person name="Oba Y."/>
            <person name="Weng J.K."/>
        </authorList>
    </citation>
    <scope>NUCLEOTIDE SEQUENCE [LARGE SCALE GENOMIC DNA]</scope>
    <source>
        <strain evidence="3">1611_PpyrPB1</strain>
        <tissue evidence="3">Whole body</tissue>
    </source>
</reference>
<evidence type="ECO:0000256" key="1">
    <source>
        <dbReference type="SAM" id="MobiDB-lite"/>
    </source>
</evidence>
<evidence type="ECO:0000313" key="4">
    <source>
        <dbReference type="Proteomes" id="UP000327044"/>
    </source>
</evidence>
<dbReference type="GO" id="GO:0003677">
    <property type="term" value="F:DNA binding"/>
    <property type="evidence" value="ECO:0007669"/>
    <property type="project" value="InterPro"/>
</dbReference>
<feature type="region of interest" description="Disordered" evidence="1">
    <location>
        <begin position="219"/>
        <end position="245"/>
    </location>
</feature>
<feature type="compositionally biased region" description="Polar residues" evidence="1">
    <location>
        <begin position="315"/>
        <end position="325"/>
    </location>
</feature>
<protein>
    <recommendedName>
        <fullName evidence="2">XRCC4 N-terminal domain-containing protein</fullName>
    </recommendedName>
</protein>
<feature type="domain" description="XRCC4 N-terminal" evidence="2">
    <location>
        <begin position="21"/>
        <end position="88"/>
    </location>
</feature>
<accession>A0A5N4B4H2</accession>
<feature type="compositionally biased region" description="Basic and acidic residues" evidence="1">
    <location>
        <begin position="219"/>
        <end position="230"/>
    </location>
</feature>
<dbReference type="PANTHER" id="PTHR28559">
    <property type="entry name" value="DNA REPAIR PROTEIN XRCC4"/>
    <property type="match status" value="1"/>
</dbReference>
<dbReference type="GO" id="GO:0006310">
    <property type="term" value="P:DNA recombination"/>
    <property type="evidence" value="ECO:0007669"/>
    <property type="project" value="InterPro"/>
</dbReference>
<dbReference type="GO" id="GO:0005958">
    <property type="term" value="C:DNA-dependent protein kinase-DNA ligase 4 complex"/>
    <property type="evidence" value="ECO:0007669"/>
    <property type="project" value="TreeGrafter"/>
</dbReference>
<dbReference type="EMBL" id="VVIM01000001">
    <property type="protein sequence ID" value="KAB0804519.1"/>
    <property type="molecule type" value="Genomic_DNA"/>
</dbReference>